<proteinExistence type="predicted"/>
<evidence type="ECO:0000313" key="8">
    <source>
        <dbReference type="EMBL" id="TCJ30520.1"/>
    </source>
</evidence>
<evidence type="ECO:0000256" key="6">
    <source>
        <dbReference type="ARBA" id="ARBA00023014"/>
    </source>
</evidence>
<keyword evidence="9" id="KW-1185">Reference proteome</keyword>
<sequence length="64" mass="7167">MMKIVVDRDKCEGLGMCESMAHDYFEVDDDDQVIIHNENPPEEDRKMVLAAVNSCPVLALSLEG</sequence>
<keyword evidence="6" id="KW-0411">Iron-sulfur</keyword>
<evidence type="ECO:0000256" key="2">
    <source>
        <dbReference type="ARBA" id="ARBA00022448"/>
    </source>
</evidence>
<evidence type="ECO:0000256" key="3">
    <source>
        <dbReference type="ARBA" id="ARBA00022723"/>
    </source>
</evidence>
<comment type="cofactor">
    <cofactor evidence="1">
        <name>[3Fe-4S] cluster</name>
        <dbReference type="ChEBI" id="CHEBI:21137"/>
    </cofactor>
</comment>
<dbReference type="OrthoDB" id="9803319at2"/>
<dbReference type="EMBL" id="SJZJ01000003">
    <property type="protein sequence ID" value="TCJ30520.1"/>
    <property type="molecule type" value="Genomic_DNA"/>
</dbReference>
<evidence type="ECO:0000256" key="4">
    <source>
        <dbReference type="ARBA" id="ARBA00022982"/>
    </source>
</evidence>
<dbReference type="Proteomes" id="UP000295453">
    <property type="component" value="Unassembled WGS sequence"/>
</dbReference>
<dbReference type="InterPro" id="IPR051269">
    <property type="entry name" value="Fe-S_cluster_ET"/>
</dbReference>
<dbReference type="GO" id="GO:0051538">
    <property type="term" value="F:3 iron, 4 sulfur cluster binding"/>
    <property type="evidence" value="ECO:0007669"/>
    <property type="project" value="UniProtKB-KW"/>
</dbReference>
<evidence type="ECO:0000256" key="5">
    <source>
        <dbReference type="ARBA" id="ARBA00023004"/>
    </source>
</evidence>
<keyword evidence="5" id="KW-0408">Iron</keyword>
<gene>
    <name evidence="8" type="ORF">EPD65_02810</name>
</gene>
<keyword evidence="3" id="KW-0479">Metal-binding</keyword>
<dbReference type="GO" id="GO:0046872">
    <property type="term" value="F:metal ion binding"/>
    <property type="evidence" value="ECO:0007669"/>
    <property type="project" value="UniProtKB-KW"/>
</dbReference>
<dbReference type="PANTHER" id="PTHR36923:SF3">
    <property type="entry name" value="FERREDOXIN"/>
    <property type="match status" value="1"/>
</dbReference>
<dbReference type="Pfam" id="PF13370">
    <property type="entry name" value="Fer4_13"/>
    <property type="match status" value="1"/>
</dbReference>
<keyword evidence="7" id="KW-0003">3Fe-4S</keyword>
<dbReference type="SUPFAM" id="SSF54862">
    <property type="entry name" value="4Fe-4S ferredoxins"/>
    <property type="match status" value="1"/>
</dbReference>
<evidence type="ECO:0000313" key="9">
    <source>
        <dbReference type="Proteomes" id="UP000295453"/>
    </source>
</evidence>
<dbReference type="Gene3D" id="3.30.70.20">
    <property type="match status" value="1"/>
</dbReference>
<name>A0A4R1CH12_9ACTN</name>
<evidence type="ECO:0000256" key="1">
    <source>
        <dbReference type="ARBA" id="ARBA00001927"/>
    </source>
</evidence>
<comment type="caution">
    <text evidence="8">The sequence shown here is derived from an EMBL/GenBank/DDBJ whole genome shotgun (WGS) entry which is preliminary data.</text>
</comment>
<keyword evidence="2" id="KW-0813">Transport</keyword>
<dbReference type="PANTHER" id="PTHR36923">
    <property type="entry name" value="FERREDOXIN"/>
    <property type="match status" value="1"/>
</dbReference>
<organism evidence="8 9">
    <name type="scientific">Nocardioides jejuensis</name>
    <dbReference type="NCBI Taxonomy" id="2502782"/>
    <lineage>
        <taxon>Bacteria</taxon>
        <taxon>Bacillati</taxon>
        <taxon>Actinomycetota</taxon>
        <taxon>Actinomycetes</taxon>
        <taxon>Propionibacteriales</taxon>
        <taxon>Nocardioidaceae</taxon>
        <taxon>Nocardioides</taxon>
    </lineage>
</organism>
<protein>
    <submittedName>
        <fullName evidence="8">Ferredoxin</fullName>
    </submittedName>
</protein>
<evidence type="ECO:0000256" key="7">
    <source>
        <dbReference type="ARBA" id="ARBA00023291"/>
    </source>
</evidence>
<dbReference type="AlphaFoldDB" id="A0A4R1CH12"/>
<accession>A0A4R1CH12</accession>
<reference evidence="8 9" key="1">
    <citation type="submission" date="2019-03" db="EMBL/GenBank/DDBJ databases">
        <authorList>
            <person name="Kim M.K.M."/>
        </authorList>
    </citation>
    <scope>NUCLEOTIDE SEQUENCE [LARGE SCALE GENOMIC DNA]</scope>
    <source>
        <strain evidence="8 9">18JY15-6</strain>
    </source>
</reference>
<keyword evidence="4" id="KW-0249">Electron transport</keyword>